<accession>A0A0A9CIU2</accession>
<name>A0A0A9CIU2_ARUDO</name>
<sequence>MRNALLVKVSLVEFTEVIFLMASSWLSRGLTWKIYHCQNKMS</sequence>
<dbReference type="EMBL" id="GBRH01223517">
    <property type="protein sequence ID" value="JAD74378.1"/>
    <property type="molecule type" value="Transcribed_RNA"/>
</dbReference>
<proteinExistence type="predicted"/>
<protein>
    <submittedName>
        <fullName evidence="1">Uncharacterized protein</fullName>
    </submittedName>
</protein>
<evidence type="ECO:0000313" key="1">
    <source>
        <dbReference type="EMBL" id="JAD74378.1"/>
    </source>
</evidence>
<dbReference type="AlphaFoldDB" id="A0A0A9CIU2"/>
<reference evidence="1" key="1">
    <citation type="submission" date="2014-09" db="EMBL/GenBank/DDBJ databases">
        <authorList>
            <person name="Magalhaes I.L.F."/>
            <person name="Oliveira U."/>
            <person name="Santos F.R."/>
            <person name="Vidigal T.H.D.A."/>
            <person name="Brescovit A.D."/>
            <person name="Santos A.J."/>
        </authorList>
    </citation>
    <scope>NUCLEOTIDE SEQUENCE</scope>
    <source>
        <tissue evidence="1">Shoot tissue taken approximately 20 cm above the soil surface</tissue>
    </source>
</reference>
<organism evidence="1">
    <name type="scientific">Arundo donax</name>
    <name type="common">Giant reed</name>
    <name type="synonym">Donax arundinaceus</name>
    <dbReference type="NCBI Taxonomy" id="35708"/>
    <lineage>
        <taxon>Eukaryota</taxon>
        <taxon>Viridiplantae</taxon>
        <taxon>Streptophyta</taxon>
        <taxon>Embryophyta</taxon>
        <taxon>Tracheophyta</taxon>
        <taxon>Spermatophyta</taxon>
        <taxon>Magnoliopsida</taxon>
        <taxon>Liliopsida</taxon>
        <taxon>Poales</taxon>
        <taxon>Poaceae</taxon>
        <taxon>PACMAD clade</taxon>
        <taxon>Arundinoideae</taxon>
        <taxon>Arundineae</taxon>
        <taxon>Arundo</taxon>
    </lineage>
</organism>
<reference evidence="1" key="2">
    <citation type="journal article" date="2015" name="Data Brief">
        <title>Shoot transcriptome of the giant reed, Arundo donax.</title>
        <authorList>
            <person name="Barrero R.A."/>
            <person name="Guerrero F.D."/>
            <person name="Moolhuijzen P."/>
            <person name="Goolsby J.A."/>
            <person name="Tidwell J."/>
            <person name="Bellgard S.E."/>
            <person name="Bellgard M.I."/>
        </authorList>
    </citation>
    <scope>NUCLEOTIDE SEQUENCE</scope>
    <source>
        <tissue evidence="1">Shoot tissue taken approximately 20 cm above the soil surface</tissue>
    </source>
</reference>